<evidence type="ECO:0000256" key="4">
    <source>
        <dbReference type="ARBA" id="ARBA00022475"/>
    </source>
</evidence>
<dbReference type="InterPro" id="IPR002909">
    <property type="entry name" value="IPT_dom"/>
</dbReference>
<evidence type="ECO:0000256" key="11">
    <source>
        <dbReference type="SAM" id="MobiDB-lite"/>
    </source>
</evidence>
<dbReference type="SUPFAM" id="SSF81296">
    <property type="entry name" value="E set domains"/>
    <property type="match status" value="11"/>
</dbReference>
<evidence type="ECO:0000256" key="6">
    <source>
        <dbReference type="ARBA" id="ARBA00022729"/>
    </source>
</evidence>
<evidence type="ECO:0000256" key="10">
    <source>
        <dbReference type="ARBA" id="ARBA00023273"/>
    </source>
</evidence>
<dbReference type="SMART" id="SM00710">
    <property type="entry name" value="PbH1"/>
    <property type="match status" value="7"/>
</dbReference>
<keyword evidence="6" id="KW-0732">Signal</keyword>
<dbReference type="GO" id="GO:0005886">
    <property type="term" value="C:plasma membrane"/>
    <property type="evidence" value="ECO:0007669"/>
    <property type="project" value="UniProtKB-SubCell"/>
</dbReference>
<evidence type="ECO:0000256" key="9">
    <source>
        <dbReference type="ARBA" id="ARBA00023180"/>
    </source>
</evidence>
<keyword evidence="4" id="KW-1003">Cell membrane</keyword>
<dbReference type="InParanoid" id="A7SHH7"/>
<feature type="region of interest" description="Disordered" evidence="11">
    <location>
        <begin position="3309"/>
        <end position="3329"/>
    </location>
</feature>
<dbReference type="eggNOG" id="ENOG502QR85">
    <property type="taxonomic scope" value="Eukaryota"/>
</dbReference>
<dbReference type="InterPro" id="IPR006626">
    <property type="entry name" value="PbH1"/>
</dbReference>
<dbReference type="SMART" id="SM00429">
    <property type="entry name" value="IPT"/>
    <property type="match status" value="8"/>
</dbReference>
<dbReference type="Gene3D" id="2.60.40.420">
    <property type="entry name" value="Cupredoxins - blue copper proteins"/>
    <property type="match status" value="1"/>
</dbReference>
<feature type="domain" description="G8" evidence="12">
    <location>
        <begin position="1504"/>
        <end position="1625"/>
    </location>
</feature>
<evidence type="ECO:0000313" key="13">
    <source>
        <dbReference type="EMBL" id="EDO36832.1"/>
    </source>
</evidence>
<dbReference type="InterPro" id="IPR008972">
    <property type="entry name" value="Cupredoxin"/>
</dbReference>
<comment type="subcellular location">
    <subcellularLocation>
        <location evidence="2">Cell membrane</location>
    </subcellularLocation>
    <subcellularLocation>
        <location evidence="3">Cell projection</location>
    </subcellularLocation>
    <subcellularLocation>
        <location evidence="1">Membrane</location>
        <topology evidence="1">Single-pass membrane protein</topology>
    </subcellularLocation>
</comment>
<organism evidence="13 14">
    <name type="scientific">Nematostella vectensis</name>
    <name type="common">Starlet sea anemone</name>
    <dbReference type="NCBI Taxonomy" id="45351"/>
    <lineage>
        <taxon>Eukaryota</taxon>
        <taxon>Metazoa</taxon>
        <taxon>Cnidaria</taxon>
        <taxon>Anthozoa</taxon>
        <taxon>Hexacorallia</taxon>
        <taxon>Actiniaria</taxon>
        <taxon>Edwardsiidae</taxon>
        <taxon>Nematostella</taxon>
    </lineage>
</organism>
<dbReference type="CDD" id="cd00603">
    <property type="entry name" value="IPT_PCSR"/>
    <property type="match status" value="10"/>
</dbReference>
<dbReference type="PANTHER" id="PTHR46769:SF2">
    <property type="entry name" value="FIBROCYSTIN-L ISOFORM 2 PRECURSOR-RELATED"/>
    <property type="match status" value="1"/>
</dbReference>
<keyword evidence="8" id="KW-0472">Membrane</keyword>
<keyword evidence="14" id="KW-1185">Reference proteome</keyword>
<dbReference type="PhylomeDB" id="A7SHH7"/>
<dbReference type="InterPro" id="IPR014756">
    <property type="entry name" value="Ig_E-set"/>
</dbReference>
<dbReference type="InterPro" id="IPR052387">
    <property type="entry name" value="Fibrocystin"/>
</dbReference>
<dbReference type="EMBL" id="DS469660">
    <property type="protein sequence ID" value="EDO36832.1"/>
    <property type="molecule type" value="Genomic_DNA"/>
</dbReference>
<dbReference type="SUPFAM" id="SSF51126">
    <property type="entry name" value="Pectin lyase-like"/>
    <property type="match status" value="2"/>
</dbReference>
<evidence type="ECO:0000256" key="8">
    <source>
        <dbReference type="ARBA" id="ARBA00023136"/>
    </source>
</evidence>
<evidence type="ECO:0000256" key="3">
    <source>
        <dbReference type="ARBA" id="ARBA00004316"/>
    </source>
</evidence>
<evidence type="ECO:0000256" key="5">
    <source>
        <dbReference type="ARBA" id="ARBA00022692"/>
    </source>
</evidence>
<accession>A7SHH7</accession>
<dbReference type="Gene3D" id="2.160.20.10">
    <property type="entry name" value="Single-stranded right-handed beta-helix, Pectin lyase-like"/>
    <property type="match status" value="1"/>
</dbReference>
<dbReference type="Pfam" id="PF01833">
    <property type="entry name" value="TIG"/>
    <property type="match status" value="11"/>
</dbReference>
<keyword evidence="5" id="KW-0812">Transmembrane</keyword>
<dbReference type="SMART" id="SM01225">
    <property type="entry name" value="G8"/>
    <property type="match status" value="2"/>
</dbReference>
<evidence type="ECO:0000256" key="7">
    <source>
        <dbReference type="ARBA" id="ARBA00022989"/>
    </source>
</evidence>
<dbReference type="PROSITE" id="PS51484">
    <property type="entry name" value="G8"/>
    <property type="match status" value="2"/>
</dbReference>
<protein>
    <recommendedName>
        <fullName evidence="12">G8 domain-containing protein</fullName>
    </recommendedName>
</protein>
<dbReference type="InterPro" id="IPR013783">
    <property type="entry name" value="Ig-like_fold"/>
</dbReference>
<feature type="non-terminal residue" evidence="13">
    <location>
        <position position="3588"/>
    </location>
</feature>
<keyword evidence="7" id="KW-1133">Transmembrane helix</keyword>
<dbReference type="Proteomes" id="UP000001593">
    <property type="component" value="Unassembled WGS sequence"/>
</dbReference>
<dbReference type="PANTHER" id="PTHR46769">
    <property type="entry name" value="POLYCYSTIC KIDNEY AND HEPATIC DISEASE 1 (AUTOSOMAL RECESSIVE)-LIKE 1"/>
    <property type="match status" value="1"/>
</dbReference>
<sequence length="3588" mass="386850">EGGTKTNDSMPFCGRTSIENPHLVYHTGTTKKSSNDYVSRYELDIYPYLCFAYKGPIREYIQMRLDYTGESGRNGLVYYPWMKFERGTISNNWKHVCINILEIVIAANPPDAPSLNKYHVDWIKVFREPKTSDTFYMDELWIGKEKNTSEYGLTPSSAPAMPGGHLVRSFKVEQVADKVFKTFLTPAKCGTNIPLIGIQNGVTQSSTSNQKVIQLSGGLASSYVTVERTAPASPPITGTFNITCSGKTSIGLPANAEADYVKERLEETCPEEGLLTVYRWGRCAAYTWHIEWNTVGGDRPQLTVSGDLQGQSVSIGQRTITEGNYFMKPIPSEFLRLPCEKSQVFVKSWGIPSAGNCSESLFEFTSEATPTLTSVSPTNISAGNELTLTGTGFSTDCSKNSVLIGSTNCSVTTCSETEIKCTVGGVNFICCFISLYLPCFINFQVPFTTINVVPTVSDVSPNRGSTSGGRVITLTGQSFGTTLSTVSVSIGGSACTVIEVSITSLRCRTSARAAGVVTVSATVSGVTASKDSAFTYDAALTPTVTDITPISGKVTGGTNLTITGTDFGTDSGVKIMIGAKECVRISNTDTQIKCTVPMSEAGSFPITIEIPNKGFSLIPGEFANFEYKLKITIISPQSGSMAGGTELTINGEGFSADLAGNVVTVGGKPCRVTAASETSVTCVTPDSFKTVTVDNSGRHDKFGLGYGWSPKLVLITQGDTVKWKWSTQAFSNIQYQVCSSNEATPAVCDGNVFKSMRSKIGTFSHKFSRTGAYSYTSGPVDVNENIIMNGKVEVDEFVSEEQPIKLTVEGYSAICAASRQAAASSTSCSSGVTTAISGCDTGSFMAVSAVSGSCLTFQYRKCHTPIVTSVSPNNGTSQDVITITGSGFSVTQCQNNVKFGDHVCNIVSNTETKITCKLDVSKTPAPGIELPVEVTVTNRGHAFVHPVTGTKASFVLYPRVASISPTSGSEQGGTRLTVTGDGFATDAKGNTVTLSTSQCIVESATYTSLVCVTPLKPGAVTVADVTNTVGGVQSACAGNECKYTYSSAHTPAVTSTSGTTMNTPNHDLTFTGTGFSSNTADITITVGTTSCSVTSASTTSVTCQIVGLTIGNHDVKLYVNNKGFARFDQATSVTSSANIISVTPTETGINGGVRITLVGNGFKDGVTVTVGGTKTTVASVTVSEIVIITPPHACASSCDKTLVLTVDGVTFPNKVITYKDSLTPVVSSVSLPARRRRRSQVSSSVIAGGQSLTITGNFPGASTSSVLVTLGDYVCEVTQATASSIVCIVPEKPAGVYPLNILIGSGGWATSSIKVTIELSIDSVNPADSGYGGGRSIVVTGKGFSDSTLITVCGTSCPLTLGFSITNTQISCDVPPHAKQAGDTACAVEVTSGDVTQTLSNAFTYKSSMTSEITSVSPSRGGTGGGVTLTISGSGFSTTPSGNKVTIDGTVCTVNSATATTITCVTGAHSRTIKTEVRVEVGSNGIALMTAAGFWYVDVWSSPYSWGGGPIPGLGAFVIIKKGQTMLIDIDTAVLKMLLIQGGTVMFDDSRDINLHAEYILITDDGKLQVGTEAEPFQHQGTITLYGHQLCTELPVYGCKVIAVRKGTLDLHGRHVQYTWTRLSQTAAAGDSELHLQLPVSWKAGDKVVIASTSRSQEENEELEITGVSNGGKTIQVTPPLKYRHISIEQTIGGRVIETRAEIGLLTRNVRVIGARHVEWNDPIPECPHDFEAGQFKKQTCFRGKFGAEIETDGMGATIMFHGPNEGDITGRFSYVELENVGQLFRLGRYPIHFHMMGSIKGSYVRGCAIYHSHHRAVTLHGVNEAVVEHNVVYDIKGNAVFMEDGAEELNMVIYNLGIFVTPSTSGLNVDITPATFWVTNANNTVSHNAAAGGSHFGFWYQMFEHPEGPSFDKNICPRNIPMLEFYNNTAHSFGRYGLWVFPTYHPKKGGNCDSKENEPAVFKTFVAWYCMRGAEAVEVGAVQFDCFDILDNDVAGIEFVFADMKDNHWGGPKISNSLIASHTPGLRQGSDCTDAGIRTPQTHNLVISNVTFVNFNTPSCKCAALKHCAQCKEFKKRGGFAYRVVNLKWVDSPCKAHFQWKFETVVEDLDGSLTGFDGGIAVPTNSLLPQSKCSSSAEVSHGEVPGSYCEGPINLRRFALNNVSPTSLKAKYLSVTNQYGTELVPFHEKDHTHPLGHQLSLLMKEDYLMSYVGGEQITNISYTGKIFEPHESEYARISHQLHQRPDHFETTGVFQSMTDVTPPVDANHGAWCFKDDTKVFEYILSGHGNTRTLNGNYNDRTVRPRLYACFYPGCVKPTLPPLPEGRPSIFQLWWTNSDWPTGELPAAETDVEIAASKWVVVRQSPRPMNKLIVYGVLEIECGADIVINATYIVVYGGFIVGFPDQRCNSKVVISLRGSHSMDITQIEGGPKTSPKSLTVLGYIKLHGPDKQVYWTQLASPADVGANAITLVKAVDWAVGDEIVVASTTVETRQTEVFKITAISSDKMTLTLDGTLTYARKAVTLTSGSRSCTMAAEVGLLTRNIRIEGADDPIGSVSSKAYGARVTIGKYSDRAGKAAIENVEFSRCGQEGWNDWDDPRYALTYLNLDDVTYPDSFVKGCSFHHLLNTGIGVHLTNKLLIQDNVVHHSIDAGIKMSGEKSKAIRNLVVDSRSLQTFNGRIEPVAAIWHGAFETHEGKLHTLINNTVAGSERLGFRTDGEPCTREESPDVQDWYGNVVHGAWHGIHIGYEEGCDDCSKLSGIFFFFFFSSILFSHNFADKFYELIDSTLVGTSPGYKCSDNSIVPEGRKPYTKFGAKKPKSGGKIGTSIGFFVSSPGAGPTLSWEGPMSYPAIYGHTRFQNVAFEHFTVSCDKRDFAVVPNLWVGDITHPMDTKGITYNNVDTESIIYFITPTTQWINPSDCVDMDCDARRQLLIRDLDGSFSGRASTLISKAEYEWDGNPRFGLGDYRIPRTAQTNPDGSRIDTSVAYPQKGIIRGSTCSWKSTWFAYQCTELDHIMLIIESMDRDTETRRLSPIALISEGSVNLLNGPMDHGWCLGYTCQERISTFYGIVAAGKNIQVYMTGNEPQTLRFHLLNAKPEQAVTVSMFFTEPQRKDVYVEGVYIAPKNAKMEDDSVTLQPVPSGQSRDYWFPKLTDTINGENYFERSYKMLHFLLKGKEFVEIQTTPVIQLSLSLKAVSVDDFFKENLVNNLAALLDIDKSMIQVMDVVSASKRRRRRATGETTFVIVISDPLPAVNKTANATSSATNTTANTTSFEELKALTDKTVEAVQSGALAEKTGLVVTGVDVKEPVPPPVDPTGGVRATNGSVPTNITGGMTYAEKMALQEAAESNSSSISFSVPCKLSFMEGPITENETVPFARQPKLQILDCNDRPVLNLGLSTNWTVTARIRNGSGDALAELNGTLTVAFANGIAAFTDLSVSHSASGYILDFSVSYPLNAKFAVSSSAFTIRERLLSYVVSVQPVGANKTAAFRVQPVVEVRDAVSGQLVENTGWKGRVWEVTASIADPIKYPGNLNGTTTVRFTKGVARFTDLSIDTPGTGYVVNMTVSTTPSSMYHGTAQTEEITI</sequence>
<evidence type="ECO:0000256" key="2">
    <source>
        <dbReference type="ARBA" id="ARBA00004236"/>
    </source>
</evidence>
<keyword evidence="9" id="KW-0325">Glycoprotein</keyword>
<keyword evidence="10" id="KW-0966">Cell projection</keyword>
<reference evidence="13 14" key="1">
    <citation type="journal article" date="2007" name="Science">
        <title>Sea anemone genome reveals ancestral eumetazoan gene repertoire and genomic organization.</title>
        <authorList>
            <person name="Putnam N.H."/>
            <person name="Srivastava M."/>
            <person name="Hellsten U."/>
            <person name="Dirks B."/>
            <person name="Chapman J."/>
            <person name="Salamov A."/>
            <person name="Terry A."/>
            <person name="Shapiro H."/>
            <person name="Lindquist E."/>
            <person name="Kapitonov V.V."/>
            <person name="Jurka J."/>
            <person name="Genikhovich G."/>
            <person name="Grigoriev I.V."/>
            <person name="Lucas S.M."/>
            <person name="Steele R.E."/>
            <person name="Finnerty J.R."/>
            <person name="Technau U."/>
            <person name="Martindale M.Q."/>
            <person name="Rokhsar D.S."/>
        </authorList>
    </citation>
    <scope>NUCLEOTIDE SEQUENCE [LARGE SCALE GENOMIC DNA]</scope>
    <source>
        <strain evidence="14">CH2 X CH6</strain>
    </source>
</reference>
<dbReference type="InterPro" id="IPR011050">
    <property type="entry name" value="Pectin_lyase_fold/virulence"/>
</dbReference>
<dbReference type="InterPro" id="IPR055401">
    <property type="entry name" value="CEMIP_beta-hel_dom"/>
</dbReference>
<gene>
    <name evidence="13" type="ORF">NEMVEDRAFT_v1g50043</name>
</gene>
<dbReference type="GO" id="GO:0042995">
    <property type="term" value="C:cell projection"/>
    <property type="evidence" value="ECO:0007669"/>
    <property type="project" value="UniProtKB-SubCell"/>
</dbReference>
<evidence type="ECO:0000259" key="12">
    <source>
        <dbReference type="PROSITE" id="PS51484"/>
    </source>
</evidence>
<evidence type="ECO:0000256" key="1">
    <source>
        <dbReference type="ARBA" id="ARBA00004167"/>
    </source>
</evidence>
<dbReference type="Pfam" id="PF24606">
    <property type="entry name" value="CEMIP_beta-hel"/>
    <property type="match status" value="2"/>
</dbReference>
<dbReference type="InterPro" id="IPR012334">
    <property type="entry name" value="Pectin_lyas_fold"/>
</dbReference>
<feature type="non-terminal residue" evidence="13">
    <location>
        <position position="1"/>
    </location>
</feature>
<dbReference type="STRING" id="45351.A7SHH7"/>
<dbReference type="Gene3D" id="2.60.40.10">
    <property type="entry name" value="Immunoglobulins"/>
    <property type="match status" value="11"/>
</dbReference>
<feature type="domain" description="G8" evidence="12">
    <location>
        <begin position="2338"/>
        <end position="2460"/>
    </location>
</feature>
<dbReference type="InterPro" id="IPR019316">
    <property type="entry name" value="G8_domain"/>
</dbReference>
<dbReference type="HOGENOM" id="CLU_000057_1_0_1"/>
<proteinExistence type="predicted"/>
<dbReference type="OMA" id="LANWAND"/>
<evidence type="ECO:0000313" key="14">
    <source>
        <dbReference type="Proteomes" id="UP000001593"/>
    </source>
</evidence>
<dbReference type="Pfam" id="PF10162">
    <property type="entry name" value="G8"/>
    <property type="match status" value="2"/>
</dbReference>
<name>A7SHH7_NEMVE</name>